<accession>A0A084Y3Q7</accession>
<gene>
    <name evidence="1" type="ORF">CAPSK01_001097</name>
</gene>
<dbReference type="EMBL" id="JDSS02000016">
    <property type="protein sequence ID" value="KFB69351.1"/>
    <property type="molecule type" value="Genomic_DNA"/>
</dbReference>
<comment type="caution">
    <text evidence="1">The sequence shown here is derived from an EMBL/GenBank/DDBJ whole genome shotgun (WGS) entry which is preliminary data.</text>
</comment>
<dbReference type="AlphaFoldDB" id="A0A084Y3Q7"/>
<evidence type="ECO:0000313" key="2">
    <source>
        <dbReference type="Proteomes" id="UP000019812"/>
    </source>
</evidence>
<proteinExistence type="predicted"/>
<dbReference type="Proteomes" id="UP000019812">
    <property type="component" value="Unassembled WGS sequence"/>
</dbReference>
<protein>
    <submittedName>
        <fullName evidence="1">Uncharacterized protein</fullName>
    </submittedName>
</protein>
<reference evidence="1 2" key="1">
    <citation type="submission" date="2014-07" db="EMBL/GenBank/DDBJ databases">
        <title>Expanding our view of genomic diversity in Candidatus Accumulibacter clades.</title>
        <authorList>
            <person name="Skennerton C.T."/>
            <person name="Barr J.J."/>
            <person name="Slater F.R."/>
            <person name="Bond P.L."/>
            <person name="Tyson G.W."/>
        </authorList>
    </citation>
    <scope>NUCLEOTIDE SEQUENCE [LARGE SCALE GENOMIC DNA]</scope>
    <source>
        <strain evidence="2">SK-01</strain>
    </source>
</reference>
<name>A0A084Y3Q7_9PROT</name>
<dbReference type="STRING" id="1457154.CAPSK01_001097"/>
<organism evidence="1 2">
    <name type="scientific">Candidatus Accumulibacter vicinus</name>
    <dbReference type="NCBI Taxonomy" id="2954382"/>
    <lineage>
        <taxon>Bacteria</taxon>
        <taxon>Pseudomonadati</taxon>
        <taxon>Pseudomonadota</taxon>
        <taxon>Betaproteobacteria</taxon>
        <taxon>Candidatus Accumulibacter</taxon>
    </lineage>
</organism>
<sequence>MFAVYGLNGLTPPRLPVGIDIRQCERTRWGLWQI</sequence>
<evidence type="ECO:0000313" key="1">
    <source>
        <dbReference type="EMBL" id="KFB69351.1"/>
    </source>
</evidence>